<dbReference type="Proteomes" id="UP001157006">
    <property type="component" value="Chromosome 6"/>
</dbReference>
<gene>
    <name evidence="1" type="ORF">VFH_VI168480</name>
</gene>
<dbReference type="EMBL" id="OX451741">
    <property type="protein sequence ID" value="CAI8619385.1"/>
    <property type="molecule type" value="Genomic_DNA"/>
</dbReference>
<evidence type="ECO:0000313" key="2">
    <source>
        <dbReference type="Proteomes" id="UP001157006"/>
    </source>
</evidence>
<reference evidence="1 2" key="1">
    <citation type="submission" date="2023-01" db="EMBL/GenBank/DDBJ databases">
        <authorList>
            <person name="Kreplak J."/>
        </authorList>
    </citation>
    <scope>NUCLEOTIDE SEQUENCE [LARGE SCALE GENOMIC DNA]</scope>
</reference>
<proteinExistence type="predicted"/>
<evidence type="ECO:0000313" key="1">
    <source>
        <dbReference type="EMBL" id="CAI8619385.1"/>
    </source>
</evidence>
<accession>A0AAV1BA24</accession>
<dbReference type="AlphaFoldDB" id="A0AAV1BA24"/>
<sequence>MSSSSSTVSNNIPPIETQKEILCRLKTTLFDGDLFVLLHTNVMASHDIKDLLKHVDLLTSPSVVVSFVIEFSAFLDQLLELHKSLDHEKYEFETRVVDISKWNKQIEELQAKVKEAWVLQARADDTTQ</sequence>
<protein>
    <submittedName>
        <fullName evidence="1">Uncharacterized protein</fullName>
    </submittedName>
</protein>
<name>A0AAV1BA24_VICFA</name>
<keyword evidence="2" id="KW-1185">Reference proteome</keyword>
<organism evidence="1 2">
    <name type="scientific">Vicia faba</name>
    <name type="common">Broad bean</name>
    <name type="synonym">Faba vulgaris</name>
    <dbReference type="NCBI Taxonomy" id="3906"/>
    <lineage>
        <taxon>Eukaryota</taxon>
        <taxon>Viridiplantae</taxon>
        <taxon>Streptophyta</taxon>
        <taxon>Embryophyta</taxon>
        <taxon>Tracheophyta</taxon>
        <taxon>Spermatophyta</taxon>
        <taxon>Magnoliopsida</taxon>
        <taxon>eudicotyledons</taxon>
        <taxon>Gunneridae</taxon>
        <taxon>Pentapetalae</taxon>
        <taxon>rosids</taxon>
        <taxon>fabids</taxon>
        <taxon>Fabales</taxon>
        <taxon>Fabaceae</taxon>
        <taxon>Papilionoideae</taxon>
        <taxon>50 kb inversion clade</taxon>
        <taxon>NPAAA clade</taxon>
        <taxon>Hologalegina</taxon>
        <taxon>IRL clade</taxon>
        <taxon>Fabeae</taxon>
        <taxon>Vicia</taxon>
    </lineage>
</organism>